<dbReference type="EMBL" id="WHJF01000088">
    <property type="protein sequence ID" value="NHZ65563.1"/>
    <property type="molecule type" value="Genomic_DNA"/>
</dbReference>
<organism evidence="1 2">
    <name type="scientific">Massilia genomosp. 1</name>
    <dbReference type="NCBI Taxonomy" id="2609280"/>
    <lineage>
        <taxon>Bacteria</taxon>
        <taxon>Pseudomonadati</taxon>
        <taxon>Pseudomonadota</taxon>
        <taxon>Betaproteobacteria</taxon>
        <taxon>Burkholderiales</taxon>
        <taxon>Oxalobacteraceae</taxon>
        <taxon>Telluria group</taxon>
        <taxon>Massilia</taxon>
    </lineage>
</organism>
<accession>A0ABX0MYT0</accession>
<name>A0ABX0MYT0_9BURK</name>
<dbReference type="Proteomes" id="UP000610594">
    <property type="component" value="Unassembled WGS sequence"/>
</dbReference>
<protein>
    <submittedName>
        <fullName evidence="1">Uncharacterized protein</fullName>
    </submittedName>
</protein>
<dbReference type="RefSeq" id="WP_167239508.1">
    <property type="nucleotide sequence ID" value="NZ_WHJF01000088.1"/>
</dbReference>
<evidence type="ECO:0000313" key="2">
    <source>
        <dbReference type="Proteomes" id="UP000610594"/>
    </source>
</evidence>
<evidence type="ECO:0000313" key="1">
    <source>
        <dbReference type="EMBL" id="NHZ65563.1"/>
    </source>
</evidence>
<sequence length="66" mass="6927">MPINGVCSVAKAVAGCWNIVILVRTSAGALPGHVVHLRQFIECGPHQPGRKGRAIGIYVVPAPTQN</sequence>
<proteinExistence type="predicted"/>
<keyword evidence="2" id="KW-1185">Reference proteome</keyword>
<comment type="caution">
    <text evidence="1">The sequence shown here is derived from an EMBL/GenBank/DDBJ whole genome shotgun (WGS) entry which is preliminary data.</text>
</comment>
<gene>
    <name evidence="1" type="ORF">F1735_25230</name>
</gene>
<reference evidence="1 2" key="1">
    <citation type="submission" date="2019-10" db="EMBL/GenBank/DDBJ databases">
        <title>Taxonomy of Antarctic Massilia spp.: description of Massilia rubra sp. nov., Massilia aquatica sp. nov., Massilia mucilaginosa sp. nov., Massilia frigida sp. nov. isolated from streams, lakes and regoliths.</title>
        <authorList>
            <person name="Holochova P."/>
            <person name="Sedlacek I."/>
            <person name="Kralova S."/>
            <person name="Maslanova I."/>
            <person name="Busse H.-J."/>
            <person name="Stankova E."/>
            <person name="Vrbovska V."/>
            <person name="Kovarovic V."/>
            <person name="Bartak M."/>
            <person name="Svec P."/>
            <person name="Pantucek R."/>
        </authorList>
    </citation>
    <scope>NUCLEOTIDE SEQUENCE [LARGE SCALE GENOMIC DNA]</scope>
    <source>
        <strain evidence="1 2">CCM 8694</strain>
    </source>
</reference>